<dbReference type="InterPro" id="IPR036736">
    <property type="entry name" value="ACP-like_sf"/>
</dbReference>
<dbReference type="KEGG" id="xdo:XDD1_2681"/>
<reference evidence="1 3" key="1">
    <citation type="submission" date="2013-07" db="EMBL/GenBank/DDBJ databases">
        <authorList>
            <person name="Genoscope - CEA"/>
        </authorList>
    </citation>
    <scope>NUCLEOTIDE SEQUENCE [LARGE SCALE GENOMIC DNA]</scope>
    <source>
        <strain evidence="1">FRM16</strain>
        <strain evidence="3">FRM16 / DSM 17909</strain>
    </source>
</reference>
<evidence type="ECO:0000313" key="3">
    <source>
        <dbReference type="Proteomes" id="UP000032721"/>
    </source>
</evidence>
<accession>A0A068QX08</accession>
<reference evidence="2 4" key="2">
    <citation type="submission" date="2019-07" db="EMBL/GenBank/DDBJ databases">
        <title>Genomic Encyclopedia of Type Strains, Phase I: the one thousand microbial genomes (KMG-I) project.</title>
        <authorList>
            <person name="Kyrpides N."/>
        </authorList>
    </citation>
    <scope>NUCLEOTIDE SEQUENCE [LARGE SCALE GENOMIC DNA]</scope>
    <source>
        <strain evidence="2 4">DSM 17909</strain>
    </source>
</reference>
<dbReference type="Proteomes" id="UP000032721">
    <property type="component" value="Chromosome"/>
</dbReference>
<dbReference type="Gene3D" id="1.10.1200.10">
    <property type="entry name" value="ACP-like"/>
    <property type="match status" value="1"/>
</dbReference>
<dbReference type="RefSeq" id="WP_045971576.1">
    <property type="nucleotide sequence ID" value="NZ_CAWMED010000001.1"/>
</dbReference>
<keyword evidence="4" id="KW-1185">Reference proteome</keyword>
<dbReference type="OrthoDB" id="6447324at2"/>
<protein>
    <submittedName>
        <fullName evidence="2">Acyl carrier protein</fullName>
    </submittedName>
</protein>
<dbReference type="STRING" id="351671.XDD1_2681"/>
<dbReference type="SUPFAM" id="SSF47336">
    <property type="entry name" value="ACP-like"/>
    <property type="match status" value="1"/>
</dbReference>
<dbReference type="EMBL" id="VNHN01000045">
    <property type="protein sequence ID" value="TYP02236.1"/>
    <property type="molecule type" value="Genomic_DNA"/>
</dbReference>
<gene>
    <name evidence="2" type="ORF">LY16_02544</name>
    <name evidence="1" type="ORF">XDD1_2681</name>
</gene>
<evidence type="ECO:0000313" key="4">
    <source>
        <dbReference type="Proteomes" id="UP000324170"/>
    </source>
</evidence>
<dbReference type="EMBL" id="FO704550">
    <property type="protein sequence ID" value="CDG18380.1"/>
    <property type="molecule type" value="Genomic_DNA"/>
</dbReference>
<evidence type="ECO:0000313" key="2">
    <source>
        <dbReference type="EMBL" id="TYP02236.1"/>
    </source>
</evidence>
<dbReference type="Proteomes" id="UP000324170">
    <property type="component" value="Unassembled WGS sequence"/>
</dbReference>
<organism evidence="1 3">
    <name type="scientific">Xenorhabdus doucetiae</name>
    <dbReference type="NCBI Taxonomy" id="351671"/>
    <lineage>
        <taxon>Bacteria</taxon>
        <taxon>Pseudomonadati</taxon>
        <taxon>Pseudomonadota</taxon>
        <taxon>Gammaproteobacteria</taxon>
        <taxon>Enterobacterales</taxon>
        <taxon>Morganellaceae</taxon>
        <taxon>Xenorhabdus</taxon>
    </lineage>
</organism>
<name>A0A068QX08_9GAMM</name>
<dbReference type="HOGENOM" id="CLU_108696_20_7_6"/>
<dbReference type="AlphaFoldDB" id="A0A068QX08"/>
<evidence type="ECO:0000313" key="1">
    <source>
        <dbReference type="EMBL" id="CDG18380.1"/>
    </source>
</evidence>
<sequence length="80" mass="8919">MNKTLLLSDLAELLEVDITLLNDDYVLDSKGRWDSLAIVSVIGAIDQHYVVQVNGEDLGLCQRVGDIFNLVFNQNIVDVE</sequence>
<proteinExistence type="predicted"/>